<dbReference type="GO" id="GO:0005198">
    <property type="term" value="F:structural molecule activity"/>
    <property type="evidence" value="ECO:0007669"/>
    <property type="project" value="InterPro"/>
</dbReference>
<comment type="caution">
    <text evidence="1">The sequence shown here is derived from an EMBL/GenBank/DDBJ whole genome shotgun (WGS) entry which is preliminary data.</text>
</comment>
<dbReference type="RefSeq" id="WP_273305990.1">
    <property type="nucleotide sequence ID" value="NZ_CAMLUE010000021.1"/>
</dbReference>
<dbReference type="PANTHER" id="PTHR38009:SF1">
    <property type="entry name" value="CONSERVED HYPOTHETICAL PHAGE TAIL PROTEIN"/>
    <property type="match status" value="1"/>
</dbReference>
<protein>
    <submittedName>
        <fullName evidence="1">Phage tail protein</fullName>
    </submittedName>
</protein>
<sequence length="153" mass="17329">MTDNELTQRADTQAWPLPSFYFKVSISNVGDISCSEVSGLETEYEEITYRAGDTPVFTKLKMPGLRKSGDLTIKRGISKDDKALRNWVNQVKQNIIQRETVTVSLLDESGNPVQTWEAVNAWPKKLTREKIKADENAYSFETLVIAHEGVYVK</sequence>
<dbReference type="PANTHER" id="PTHR38009">
    <property type="entry name" value="CONSERVED HYPOTHETICAL PHAGE TAIL PROTEIN"/>
    <property type="match status" value="1"/>
</dbReference>
<dbReference type="Pfam" id="PF06841">
    <property type="entry name" value="Phage_T4_gp19"/>
    <property type="match status" value="1"/>
</dbReference>
<accession>A0A921SV51</accession>
<dbReference type="EMBL" id="DYUD01000017">
    <property type="protein sequence ID" value="HJG88972.1"/>
    <property type="molecule type" value="Genomic_DNA"/>
</dbReference>
<organism evidence="1 2">
    <name type="scientific">Barnesiella viscericola</name>
    <dbReference type="NCBI Taxonomy" id="397865"/>
    <lineage>
        <taxon>Bacteria</taxon>
        <taxon>Pseudomonadati</taxon>
        <taxon>Bacteroidota</taxon>
        <taxon>Bacteroidia</taxon>
        <taxon>Bacteroidales</taxon>
        <taxon>Barnesiellaceae</taxon>
        <taxon>Barnesiella</taxon>
    </lineage>
</organism>
<name>A0A921SV51_9BACT</name>
<dbReference type="Proteomes" id="UP000757103">
    <property type="component" value="Unassembled WGS sequence"/>
</dbReference>
<reference evidence="1" key="2">
    <citation type="submission" date="2021-09" db="EMBL/GenBank/DDBJ databases">
        <authorList>
            <person name="Gilroy R."/>
        </authorList>
    </citation>
    <scope>NUCLEOTIDE SEQUENCE</scope>
    <source>
        <strain evidence="1">CHK121-7720</strain>
    </source>
</reference>
<evidence type="ECO:0000313" key="1">
    <source>
        <dbReference type="EMBL" id="HJG88972.1"/>
    </source>
</evidence>
<dbReference type="NCBIfam" id="TIGR02241">
    <property type="entry name" value="conserved hypothetical phage tail region protein"/>
    <property type="match status" value="1"/>
</dbReference>
<dbReference type="InterPro" id="IPR010667">
    <property type="entry name" value="Phage_T4_Gp19"/>
</dbReference>
<proteinExistence type="predicted"/>
<dbReference type="InterPro" id="IPR011747">
    <property type="entry name" value="CHP02241"/>
</dbReference>
<evidence type="ECO:0000313" key="2">
    <source>
        <dbReference type="Proteomes" id="UP000757103"/>
    </source>
</evidence>
<dbReference type="AlphaFoldDB" id="A0A921SV51"/>
<reference evidence="1" key="1">
    <citation type="journal article" date="2021" name="PeerJ">
        <title>Extensive microbial diversity within the chicken gut microbiome revealed by metagenomics and culture.</title>
        <authorList>
            <person name="Gilroy R."/>
            <person name="Ravi A."/>
            <person name="Getino M."/>
            <person name="Pursley I."/>
            <person name="Horton D.L."/>
            <person name="Alikhan N.F."/>
            <person name="Baker D."/>
            <person name="Gharbi K."/>
            <person name="Hall N."/>
            <person name="Watson M."/>
            <person name="Adriaenssens E.M."/>
            <person name="Foster-Nyarko E."/>
            <person name="Jarju S."/>
            <person name="Secka A."/>
            <person name="Antonio M."/>
            <person name="Oren A."/>
            <person name="Chaudhuri R.R."/>
            <person name="La Ragione R."/>
            <person name="Hildebrand F."/>
            <person name="Pallen M.J."/>
        </authorList>
    </citation>
    <scope>NUCLEOTIDE SEQUENCE</scope>
    <source>
        <strain evidence="1">CHK121-7720</strain>
    </source>
</reference>
<gene>
    <name evidence="1" type="ORF">K8U91_05805</name>
</gene>